<dbReference type="GO" id="GO:0071973">
    <property type="term" value="P:bacterial-type flagellum-dependent cell motility"/>
    <property type="evidence" value="ECO:0007669"/>
    <property type="project" value="InterPro"/>
</dbReference>
<feature type="region of interest" description="Disordered" evidence="3">
    <location>
        <begin position="1"/>
        <end position="50"/>
    </location>
</feature>
<evidence type="ECO:0000256" key="3">
    <source>
        <dbReference type="SAM" id="MobiDB-lite"/>
    </source>
</evidence>
<feature type="compositionally biased region" description="Gly residues" evidence="3">
    <location>
        <begin position="31"/>
        <end position="41"/>
    </location>
</feature>
<dbReference type="PANTHER" id="PTHR34653">
    <property type="match status" value="1"/>
</dbReference>
<keyword evidence="2" id="KW-0975">Bacterial flagellum</keyword>
<dbReference type="Pfam" id="PF02049">
    <property type="entry name" value="FliE"/>
    <property type="match status" value="1"/>
</dbReference>
<dbReference type="GO" id="GO:0005198">
    <property type="term" value="F:structural molecule activity"/>
    <property type="evidence" value="ECO:0007669"/>
    <property type="project" value="InterPro"/>
</dbReference>
<accession>A0A6J6S8H9</accession>
<dbReference type="PRINTS" id="PR01006">
    <property type="entry name" value="FLGHOOKFLIE"/>
</dbReference>
<dbReference type="GO" id="GO:0009425">
    <property type="term" value="C:bacterial-type flagellum basal body"/>
    <property type="evidence" value="ECO:0007669"/>
    <property type="project" value="UniProtKB-SubCell"/>
</dbReference>
<dbReference type="PANTHER" id="PTHR34653:SF1">
    <property type="entry name" value="FLAGELLAR HOOK-BASAL BODY COMPLEX PROTEIN FLIE"/>
    <property type="match status" value="1"/>
</dbReference>
<comment type="subcellular location">
    <subcellularLocation>
        <location evidence="1">Bacterial flagellum basal body</location>
    </subcellularLocation>
</comment>
<evidence type="ECO:0000256" key="1">
    <source>
        <dbReference type="ARBA" id="ARBA00004117"/>
    </source>
</evidence>
<name>A0A6J6S8H9_9ZZZZ</name>
<organism evidence="4">
    <name type="scientific">freshwater metagenome</name>
    <dbReference type="NCBI Taxonomy" id="449393"/>
    <lineage>
        <taxon>unclassified sequences</taxon>
        <taxon>metagenomes</taxon>
        <taxon>ecological metagenomes</taxon>
    </lineage>
</organism>
<evidence type="ECO:0000313" key="4">
    <source>
        <dbReference type="EMBL" id="CAB4730992.1"/>
    </source>
</evidence>
<evidence type="ECO:0000256" key="2">
    <source>
        <dbReference type="ARBA" id="ARBA00023143"/>
    </source>
</evidence>
<protein>
    <submittedName>
        <fullName evidence="4">Unannotated protein</fullName>
    </submittedName>
</protein>
<dbReference type="HAMAP" id="MF_00724">
    <property type="entry name" value="FliE"/>
    <property type="match status" value="1"/>
</dbReference>
<dbReference type="NCBIfam" id="TIGR00205">
    <property type="entry name" value="fliE"/>
    <property type="match status" value="1"/>
</dbReference>
<reference evidence="4" key="1">
    <citation type="submission" date="2020-05" db="EMBL/GenBank/DDBJ databases">
        <authorList>
            <person name="Chiriac C."/>
            <person name="Salcher M."/>
            <person name="Ghai R."/>
            <person name="Kavagutti S V."/>
        </authorList>
    </citation>
    <scope>NUCLEOTIDE SEQUENCE</scope>
</reference>
<feature type="compositionally biased region" description="Pro residues" evidence="3">
    <location>
        <begin position="15"/>
        <end position="27"/>
    </location>
</feature>
<dbReference type="InterPro" id="IPR001624">
    <property type="entry name" value="FliE"/>
</dbReference>
<dbReference type="EMBL" id="CAEZYQ010000003">
    <property type="protein sequence ID" value="CAB4730992.1"/>
    <property type="molecule type" value="Genomic_DNA"/>
</dbReference>
<proteinExistence type="inferred from homology"/>
<sequence length="119" mass="12076">MSVSGIEGMSGFTPYVPPTVPSAPPSAPEIGGIGGVGGTGSAGRSSGPDFGELVLDGLDRLDGVQKTADQLSVQAATGDLQNLHDYTIAATQAAVTTQVTVAIRNKAVEAFTEIMRMQV</sequence>
<dbReference type="AlphaFoldDB" id="A0A6J6S8H9"/>
<dbReference type="GO" id="GO:0003774">
    <property type="term" value="F:cytoskeletal motor activity"/>
    <property type="evidence" value="ECO:0007669"/>
    <property type="project" value="InterPro"/>
</dbReference>
<gene>
    <name evidence="4" type="ORF">UFOPK2761_00501</name>
</gene>